<feature type="domain" description="Chitin-binding type-2" evidence="7">
    <location>
        <begin position="27"/>
        <end position="82"/>
    </location>
</feature>
<dbReference type="GO" id="GO:0008061">
    <property type="term" value="F:chitin binding"/>
    <property type="evidence" value="ECO:0007669"/>
    <property type="project" value="UniProtKB-KW"/>
</dbReference>
<feature type="domain" description="Chitin-binding type-2" evidence="7">
    <location>
        <begin position="170"/>
        <end position="225"/>
    </location>
</feature>
<dbReference type="PROSITE" id="PS50940">
    <property type="entry name" value="CHIT_BIND_II"/>
    <property type="match status" value="3"/>
</dbReference>
<feature type="signal peptide" evidence="6">
    <location>
        <begin position="1"/>
        <end position="23"/>
    </location>
</feature>
<evidence type="ECO:0000256" key="6">
    <source>
        <dbReference type="SAM" id="SignalP"/>
    </source>
</evidence>
<dbReference type="PANTHER" id="PTHR23301:SF0">
    <property type="entry name" value="CHITIN-BINDING TYPE-2 DOMAIN-CONTAINING PROTEIN-RELATED"/>
    <property type="match status" value="1"/>
</dbReference>
<evidence type="ECO:0000313" key="8">
    <source>
        <dbReference type="EMBL" id="KAL3884544.1"/>
    </source>
</evidence>
<reference evidence="8 9" key="1">
    <citation type="submission" date="2024-11" db="EMBL/GenBank/DDBJ databases">
        <title>Chromosome-level genome assembly of the freshwater bivalve Anodonta woodiana.</title>
        <authorList>
            <person name="Chen X."/>
        </authorList>
    </citation>
    <scope>NUCLEOTIDE SEQUENCE [LARGE SCALE GENOMIC DNA]</scope>
    <source>
        <strain evidence="8">MN2024</strain>
        <tissue evidence="8">Gills</tissue>
    </source>
</reference>
<dbReference type="PANTHER" id="PTHR23301">
    <property type="entry name" value="CHITIN BINDING PERITROPHIN-A"/>
    <property type="match status" value="1"/>
</dbReference>
<feature type="chain" id="PRO_5044893104" description="Chitin-binding type-2 domain-containing protein" evidence="6">
    <location>
        <begin position="24"/>
        <end position="232"/>
    </location>
</feature>
<dbReference type="InterPro" id="IPR002557">
    <property type="entry name" value="Chitin-bd_dom"/>
</dbReference>
<keyword evidence="2 6" id="KW-0732">Signal</keyword>
<dbReference type="EMBL" id="JBJQND010000002">
    <property type="protein sequence ID" value="KAL3884544.1"/>
    <property type="molecule type" value="Genomic_DNA"/>
</dbReference>
<evidence type="ECO:0000256" key="4">
    <source>
        <dbReference type="ARBA" id="ARBA00023157"/>
    </source>
</evidence>
<evidence type="ECO:0000256" key="1">
    <source>
        <dbReference type="ARBA" id="ARBA00022669"/>
    </source>
</evidence>
<dbReference type="InterPro" id="IPR036508">
    <property type="entry name" value="Chitin-bd_dom_sf"/>
</dbReference>
<accession>A0ABD3XE37</accession>
<dbReference type="SMART" id="SM00494">
    <property type="entry name" value="ChtBD2"/>
    <property type="match status" value="3"/>
</dbReference>
<dbReference type="InterPro" id="IPR051940">
    <property type="entry name" value="Chitin_bind-dev_reg"/>
</dbReference>
<evidence type="ECO:0000256" key="2">
    <source>
        <dbReference type="ARBA" id="ARBA00022729"/>
    </source>
</evidence>
<evidence type="ECO:0000313" key="9">
    <source>
        <dbReference type="Proteomes" id="UP001634394"/>
    </source>
</evidence>
<keyword evidence="9" id="KW-1185">Reference proteome</keyword>
<gene>
    <name evidence="8" type="ORF">ACJMK2_024678</name>
</gene>
<evidence type="ECO:0000256" key="3">
    <source>
        <dbReference type="ARBA" id="ARBA00022737"/>
    </source>
</evidence>
<dbReference type="AlphaFoldDB" id="A0ABD3XE37"/>
<organism evidence="8 9">
    <name type="scientific">Sinanodonta woodiana</name>
    <name type="common">Chinese pond mussel</name>
    <name type="synonym">Anodonta woodiana</name>
    <dbReference type="NCBI Taxonomy" id="1069815"/>
    <lineage>
        <taxon>Eukaryota</taxon>
        <taxon>Metazoa</taxon>
        <taxon>Spiralia</taxon>
        <taxon>Lophotrochozoa</taxon>
        <taxon>Mollusca</taxon>
        <taxon>Bivalvia</taxon>
        <taxon>Autobranchia</taxon>
        <taxon>Heteroconchia</taxon>
        <taxon>Palaeoheterodonta</taxon>
        <taxon>Unionida</taxon>
        <taxon>Unionoidea</taxon>
        <taxon>Unionidae</taxon>
        <taxon>Unioninae</taxon>
        <taxon>Sinanodonta</taxon>
    </lineage>
</organism>
<dbReference type="SUPFAM" id="SSF57625">
    <property type="entry name" value="Invertebrate chitin-binding proteins"/>
    <property type="match status" value="3"/>
</dbReference>
<proteinExistence type="predicted"/>
<keyword evidence="1" id="KW-0147">Chitin-binding</keyword>
<feature type="domain" description="Chitin-binding type-2" evidence="7">
    <location>
        <begin position="100"/>
        <end position="155"/>
    </location>
</feature>
<comment type="caution">
    <text evidence="8">The sequence shown here is derived from an EMBL/GenBank/DDBJ whole genome shotgun (WGS) entry which is preliminary data.</text>
</comment>
<dbReference type="Pfam" id="PF01607">
    <property type="entry name" value="CBM_14"/>
    <property type="match status" value="3"/>
</dbReference>
<protein>
    <recommendedName>
        <fullName evidence="7">Chitin-binding type-2 domain-containing protein</fullName>
    </recommendedName>
</protein>
<dbReference type="Proteomes" id="UP001634394">
    <property type="component" value="Unassembled WGS sequence"/>
</dbReference>
<keyword evidence="4" id="KW-1015">Disulfide bond</keyword>
<evidence type="ECO:0000256" key="5">
    <source>
        <dbReference type="ARBA" id="ARBA00023180"/>
    </source>
</evidence>
<sequence>MEHFTILIYVLVAILYITNTASSASCVDSCHGVTNGYYQYCSNCHQYVTCVYGIMYIRPCPDDLVWDDEAKKCIWTSKTCDAKSLSRRFPLEVVTQKGCVDSCFGVQNGEYQHCQNCHQYVSCSYGFKFIMPCPDDLVWDDYLKKCNWISSTCAPKPRIFTDIEYTKGCVKSCDDVKDGDYQYCPDCRQYVSCVHGNMYVIPCSYDKLWDDNEKRCVRISYTCAPPGINHHD</sequence>
<dbReference type="Gene3D" id="2.170.140.10">
    <property type="entry name" value="Chitin binding domain"/>
    <property type="match status" value="2"/>
</dbReference>
<evidence type="ECO:0000259" key="7">
    <source>
        <dbReference type="PROSITE" id="PS50940"/>
    </source>
</evidence>
<keyword evidence="5" id="KW-0325">Glycoprotein</keyword>
<keyword evidence="3" id="KW-0677">Repeat</keyword>
<name>A0ABD3XE37_SINWO</name>